<dbReference type="Proteomes" id="UP000470384">
    <property type="component" value="Unassembled WGS sequence"/>
</dbReference>
<evidence type="ECO:0000259" key="2">
    <source>
        <dbReference type="PROSITE" id="PS50828"/>
    </source>
</evidence>
<dbReference type="Pfam" id="PF01713">
    <property type="entry name" value="Smr"/>
    <property type="match status" value="1"/>
</dbReference>
<evidence type="ECO:0000313" key="4">
    <source>
        <dbReference type="Proteomes" id="UP000470384"/>
    </source>
</evidence>
<comment type="caution">
    <text evidence="3">The sequence shown here is derived from an EMBL/GenBank/DDBJ whole genome shotgun (WGS) entry which is preliminary data.</text>
</comment>
<reference evidence="3 4" key="1">
    <citation type="journal article" date="2016" name="Int. J. Syst. Evol. Microbiol.">
        <title>Pyruvatibacter mobilis gen. nov., sp. nov., a marine bacterium from the culture broth of Picochlorum sp. 122.</title>
        <authorList>
            <person name="Wang G."/>
            <person name="Tang M."/>
            <person name="Wu H."/>
            <person name="Dai S."/>
            <person name="Li T."/>
            <person name="Chen C."/>
            <person name="He H."/>
            <person name="Fan J."/>
            <person name="Xiang W."/>
            <person name="Li X."/>
        </authorList>
    </citation>
    <scope>NUCLEOTIDE SEQUENCE [LARGE SCALE GENOMIC DNA]</scope>
    <source>
        <strain evidence="3 4">GYP-11</strain>
    </source>
</reference>
<accession>A0A845QAM1</accession>
<dbReference type="InterPro" id="IPR036063">
    <property type="entry name" value="Smr_dom_sf"/>
</dbReference>
<protein>
    <submittedName>
        <fullName evidence="3">DNA mismatch repair protein MutS</fullName>
    </submittedName>
</protein>
<name>A0A845QAM1_9HYPH</name>
<feature type="region of interest" description="Disordered" evidence="1">
    <location>
        <begin position="36"/>
        <end position="98"/>
    </location>
</feature>
<evidence type="ECO:0000313" key="3">
    <source>
        <dbReference type="EMBL" id="NBG95131.1"/>
    </source>
</evidence>
<dbReference type="Gene3D" id="3.30.1370.110">
    <property type="match status" value="1"/>
</dbReference>
<feature type="domain" description="Smr" evidence="2">
    <location>
        <begin position="111"/>
        <end position="210"/>
    </location>
</feature>
<evidence type="ECO:0000256" key="1">
    <source>
        <dbReference type="SAM" id="MobiDB-lite"/>
    </source>
</evidence>
<proteinExistence type="predicted"/>
<dbReference type="RefSeq" id="WP_160587130.1">
    <property type="nucleotide sequence ID" value="NZ_BMHN01000001.1"/>
</dbReference>
<dbReference type="PANTHER" id="PTHR35562">
    <property type="entry name" value="DNA ENDONUCLEASE SMRA-RELATED"/>
    <property type="match status" value="1"/>
</dbReference>
<dbReference type="GeneID" id="300656046"/>
<dbReference type="InterPro" id="IPR002625">
    <property type="entry name" value="Smr_dom"/>
</dbReference>
<organism evidence="3 4">
    <name type="scientific">Pyruvatibacter mobilis</name>
    <dbReference type="NCBI Taxonomy" id="1712261"/>
    <lineage>
        <taxon>Bacteria</taxon>
        <taxon>Pseudomonadati</taxon>
        <taxon>Pseudomonadota</taxon>
        <taxon>Alphaproteobacteria</taxon>
        <taxon>Hyphomicrobiales</taxon>
        <taxon>Parvibaculaceae</taxon>
        <taxon>Pyruvatibacter</taxon>
    </lineage>
</organism>
<dbReference type="SUPFAM" id="SSF160443">
    <property type="entry name" value="SMR domain-like"/>
    <property type="match status" value="1"/>
</dbReference>
<dbReference type="PROSITE" id="PS50828">
    <property type="entry name" value="SMR"/>
    <property type="match status" value="1"/>
</dbReference>
<keyword evidence="4" id="KW-1185">Reference proteome</keyword>
<gene>
    <name evidence="3" type="ORF">GTQ45_05240</name>
</gene>
<dbReference type="SMART" id="SM00463">
    <property type="entry name" value="SMR"/>
    <property type="match status" value="1"/>
</dbReference>
<dbReference type="OrthoDB" id="7165597at2"/>
<dbReference type="PANTHER" id="PTHR35562:SF2">
    <property type="entry name" value="DNA ENDONUCLEASE SMRA-RELATED"/>
    <property type="match status" value="1"/>
</dbReference>
<dbReference type="AlphaFoldDB" id="A0A845QAM1"/>
<dbReference type="EMBL" id="WXYQ01000004">
    <property type="protein sequence ID" value="NBG95131.1"/>
    <property type="molecule type" value="Genomic_DNA"/>
</dbReference>
<sequence>MARRRGKRGLEPNEQELWQKVTEAVKPLDDRAAMADLLKAETPKSPAATSKLARSKAKAAKAALHPTGHPAHSPTQARRPKPPPAPHDAGTLDGGLQRKLRRGRIDPDAKIDLHGLNQAQAHIRLRQDLPRLRTQGVRCLLVVTGKGSASTLARHTLHGDRISETPERRGVLRDNLPRWLAEAEFRPHVAAIRPAHPRHGGGGAFYVWLRRQR</sequence>